<dbReference type="EMBL" id="WIPF01000116">
    <property type="protein sequence ID" value="KAF3207228.1"/>
    <property type="molecule type" value="Genomic_DNA"/>
</dbReference>
<evidence type="ECO:0000313" key="4">
    <source>
        <dbReference type="EMBL" id="KAF3227612.1"/>
    </source>
</evidence>
<gene>
    <name evidence="4" type="ORF">TWF106_009126</name>
    <name evidence="2" type="ORF">TWF191_001060</name>
    <name evidence="3" type="ORF">TWF679_003023</name>
</gene>
<dbReference type="EMBL" id="WIWS01000006">
    <property type="protein sequence ID" value="KAF3227612.1"/>
    <property type="molecule type" value="Genomic_DNA"/>
</dbReference>
<feature type="region of interest" description="Disordered" evidence="1">
    <location>
        <begin position="1"/>
        <end position="29"/>
    </location>
</feature>
<accession>A0A6G1MBS8</accession>
<dbReference type="EMBL" id="WIWT01000016">
    <property type="protein sequence ID" value="KAF3216403.1"/>
    <property type="molecule type" value="Genomic_DNA"/>
</dbReference>
<evidence type="ECO:0000313" key="5">
    <source>
        <dbReference type="Proteomes" id="UP000472727"/>
    </source>
</evidence>
<proteinExistence type="predicted"/>
<evidence type="ECO:0000313" key="3">
    <source>
        <dbReference type="EMBL" id="KAF3216403.1"/>
    </source>
</evidence>
<sequence length="61" mass="6753">MDSELKALNREATRQVGDRTGGPYMEDDPDLKVLPAGAKDVFLDVHTSLDDKLDLGPIKKR</sequence>
<name>A0A6G1MBS8_ORBOL</name>
<evidence type="ECO:0000313" key="2">
    <source>
        <dbReference type="EMBL" id="KAF3207228.1"/>
    </source>
</evidence>
<comment type="caution">
    <text evidence="2">The sequence shown here is derived from an EMBL/GenBank/DDBJ whole genome shotgun (WGS) entry which is preliminary data.</text>
</comment>
<evidence type="ECO:0000313" key="6">
    <source>
        <dbReference type="Proteomes" id="UP000483672"/>
    </source>
</evidence>
<evidence type="ECO:0000256" key="1">
    <source>
        <dbReference type="SAM" id="MobiDB-lite"/>
    </source>
</evidence>
<dbReference type="Proteomes" id="UP000472727">
    <property type="component" value="Unassembled WGS sequence"/>
</dbReference>
<dbReference type="Proteomes" id="UP000483672">
    <property type="component" value="Unassembled WGS sequence"/>
</dbReference>
<dbReference type="AlphaFoldDB" id="A0A6G1MBS8"/>
<dbReference type="Proteomes" id="UP000614610">
    <property type="component" value="Unassembled WGS sequence"/>
</dbReference>
<reference evidence="5 6" key="1">
    <citation type="submission" date="2019-06" db="EMBL/GenBank/DDBJ databases">
        <authorList>
            <person name="Palmer J.M."/>
        </authorList>
    </citation>
    <scope>NUCLEOTIDE SEQUENCE [LARGE SCALE GENOMIC DNA]</scope>
    <source>
        <strain evidence="4 5">TWF106</strain>
        <strain evidence="2 6">TWF191</strain>
        <strain evidence="3">TWF679</strain>
    </source>
</reference>
<feature type="compositionally biased region" description="Basic and acidic residues" evidence="1">
    <location>
        <begin position="1"/>
        <end position="17"/>
    </location>
</feature>
<protein>
    <submittedName>
        <fullName evidence="2">Uncharacterized protein</fullName>
    </submittedName>
</protein>
<organism evidence="2 6">
    <name type="scientific">Orbilia oligospora</name>
    <name type="common">Nematode-trapping fungus</name>
    <name type="synonym">Arthrobotrys oligospora</name>
    <dbReference type="NCBI Taxonomy" id="2813651"/>
    <lineage>
        <taxon>Eukaryota</taxon>
        <taxon>Fungi</taxon>
        <taxon>Dikarya</taxon>
        <taxon>Ascomycota</taxon>
        <taxon>Pezizomycotina</taxon>
        <taxon>Orbiliomycetes</taxon>
        <taxon>Orbiliales</taxon>
        <taxon>Orbiliaceae</taxon>
        <taxon>Orbilia</taxon>
    </lineage>
</organism>